<gene>
    <name evidence="1" type="ORF">R7226_04920</name>
</gene>
<accession>A0ABU4HK43</accession>
<keyword evidence="2" id="KW-1185">Reference proteome</keyword>
<dbReference type="RefSeq" id="WP_318595925.1">
    <property type="nucleotide sequence ID" value="NZ_JAWSTH010000007.1"/>
</dbReference>
<evidence type="ECO:0000313" key="2">
    <source>
        <dbReference type="Proteomes" id="UP001284601"/>
    </source>
</evidence>
<organism evidence="1 2">
    <name type="scientific">Conexibacter stalactiti</name>
    <dbReference type="NCBI Taxonomy" id="1940611"/>
    <lineage>
        <taxon>Bacteria</taxon>
        <taxon>Bacillati</taxon>
        <taxon>Actinomycetota</taxon>
        <taxon>Thermoleophilia</taxon>
        <taxon>Solirubrobacterales</taxon>
        <taxon>Conexibacteraceae</taxon>
        <taxon>Conexibacter</taxon>
    </lineage>
</organism>
<comment type="caution">
    <text evidence="1">The sequence shown here is derived from an EMBL/GenBank/DDBJ whole genome shotgun (WGS) entry which is preliminary data.</text>
</comment>
<protein>
    <recommendedName>
        <fullName evidence="3">Glycosyltransferase 2-like domain-containing protein</fullName>
    </recommendedName>
</protein>
<name>A0ABU4HK43_9ACTN</name>
<dbReference type="Gene3D" id="3.90.550.10">
    <property type="entry name" value="Spore Coat Polysaccharide Biosynthesis Protein SpsA, Chain A"/>
    <property type="match status" value="1"/>
</dbReference>
<dbReference type="SUPFAM" id="SSF53448">
    <property type="entry name" value="Nucleotide-diphospho-sugar transferases"/>
    <property type="match status" value="1"/>
</dbReference>
<dbReference type="Proteomes" id="UP001284601">
    <property type="component" value="Unassembled WGS sequence"/>
</dbReference>
<evidence type="ECO:0000313" key="1">
    <source>
        <dbReference type="EMBL" id="MDW5593666.1"/>
    </source>
</evidence>
<evidence type="ECO:0008006" key="3">
    <source>
        <dbReference type="Google" id="ProtNLM"/>
    </source>
</evidence>
<dbReference type="EMBL" id="JAWSTH010000007">
    <property type="protein sequence ID" value="MDW5593666.1"/>
    <property type="molecule type" value="Genomic_DNA"/>
</dbReference>
<proteinExistence type="predicted"/>
<dbReference type="InterPro" id="IPR029044">
    <property type="entry name" value="Nucleotide-diphossugar_trans"/>
</dbReference>
<sequence length="332" mass="36423">MRSLRRLLGNRGGQASGPLCEVHVPLSPTPGFFAQLQLLAASLRTYGGALADARIVVTVSRDCEPYDLDAHLPWARRYGIEWRWMDEQQFARTGIFGTAVQRFTYDFEAPFVVLLDADTFCTGPLDELLELGDRALAGLVAHVSPAWAGTPAYTGAITDDARFWDGLYASAGLGTPPLACRHTGWSVMDGDPARRDCPPYFNLGVLAGTRDVVARLGSRIYAEMAEVDRYVDSVFRCQLAVTLALSRTGVAWRELPPRLNYPNDERFAAAYPGDAADVRILHYLRGDEIDRGSLATSRAQLDAFLARTDLSPSNELLRSRIAALADQLSIDA</sequence>
<reference evidence="2" key="1">
    <citation type="submission" date="2023-07" db="EMBL/GenBank/DDBJ databases">
        <title>Conexibacter stalactiti sp. nov., isolated from stalactites in a lava cave and emended description of the genus Conexibacter.</title>
        <authorList>
            <person name="Lee S.D."/>
        </authorList>
    </citation>
    <scope>NUCLEOTIDE SEQUENCE [LARGE SCALE GENOMIC DNA]</scope>
    <source>
        <strain evidence="2">KCTC 39840</strain>
    </source>
</reference>